<dbReference type="AlphaFoldDB" id="A0A6M1SQ28"/>
<name>A0A6M1SQ28_9HYPH</name>
<comment type="caution">
    <text evidence="1">The sequence shown here is derived from an EMBL/GenBank/DDBJ whole genome shotgun (WGS) entry which is preliminary data.</text>
</comment>
<dbReference type="Proteomes" id="UP000474802">
    <property type="component" value="Unassembled WGS sequence"/>
</dbReference>
<organism evidence="1 2">
    <name type="scientific">Devosia aurantiaca</name>
    <dbReference type="NCBI Taxonomy" id="2714858"/>
    <lineage>
        <taxon>Bacteria</taxon>
        <taxon>Pseudomonadati</taxon>
        <taxon>Pseudomonadota</taxon>
        <taxon>Alphaproteobacteria</taxon>
        <taxon>Hyphomicrobiales</taxon>
        <taxon>Devosiaceae</taxon>
        <taxon>Devosia</taxon>
    </lineage>
</organism>
<dbReference type="EMBL" id="JAALFG010000003">
    <property type="protein sequence ID" value="NGP18764.1"/>
    <property type="molecule type" value="Genomic_DNA"/>
</dbReference>
<sequence length="68" mass="7831">MQFEVKWARYHPARTKLEFCASGTRNGALFTVVTDVRCLKDPVTRENIHLVALLRLEELFRRPSASGK</sequence>
<dbReference type="RefSeq" id="WP_164535013.1">
    <property type="nucleotide sequence ID" value="NZ_JAALFG010000003.1"/>
</dbReference>
<reference evidence="1 2" key="2">
    <citation type="submission" date="2020-03" db="EMBL/GenBank/DDBJ databases">
        <title>Devosia chinhatensis sp. nov., isolated from a hexachlorocyclohexane (HCH) dump site in India.</title>
        <authorList>
            <person name="Kumar M."/>
            <person name="Lal R."/>
        </authorList>
    </citation>
    <scope>NUCLEOTIDE SEQUENCE [LARGE SCALE GENOMIC DNA]</scope>
    <source>
        <strain evidence="1 2">H239</strain>
    </source>
</reference>
<protein>
    <submittedName>
        <fullName evidence="1">Uncharacterized protein</fullName>
    </submittedName>
</protein>
<accession>A0A6M1SQ28</accession>
<proteinExistence type="predicted"/>
<reference evidence="1 2" key="1">
    <citation type="submission" date="2020-02" db="EMBL/GenBank/DDBJ databases">
        <authorList>
            <person name="Khan S.A."/>
            <person name="Jeon C.O."/>
            <person name="Chun B.H."/>
        </authorList>
    </citation>
    <scope>NUCLEOTIDE SEQUENCE [LARGE SCALE GENOMIC DNA]</scope>
    <source>
        <strain evidence="1 2">H239</strain>
    </source>
</reference>
<keyword evidence="2" id="KW-1185">Reference proteome</keyword>
<evidence type="ECO:0000313" key="1">
    <source>
        <dbReference type="EMBL" id="NGP18764.1"/>
    </source>
</evidence>
<gene>
    <name evidence="1" type="ORF">G5575_14835</name>
</gene>
<evidence type="ECO:0000313" key="2">
    <source>
        <dbReference type="Proteomes" id="UP000474802"/>
    </source>
</evidence>